<evidence type="ECO:0000313" key="3">
    <source>
        <dbReference type="Proteomes" id="UP000306985"/>
    </source>
</evidence>
<protein>
    <submittedName>
        <fullName evidence="2">Uncharacterized protein</fullName>
    </submittedName>
</protein>
<dbReference type="OrthoDB" id="9768066at2"/>
<dbReference type="InterPro" id="IPR043737">
    <property type="entry name" value="DUF5682"/>
</dbReference>
<dbReference type="AlphaFoldDB" id="A0A4V6CTX5"/>
<dbReference type="PANTHER" id="PTHR30634:SF14">
    <property type="match status" value="1"/>
</dbReference>
<comment type="caution">
    <text evidence="2">The sequence shown here is derived from an EMBL/GenBank/DDBJ whole genome shotgun (WGS) entry which is preliminary data.</text>
</comment>
<dbReference type="Proteomes" id="UP000306985">
    <property type="component" value="Unassembled WGS sequence"/>
</dbReference>
<proteinExistence type="predicted"/>
<accession>A0A4V6CTX5</accession>
<dbReference type="EMBL" id="SZZH01000001">
    <property type="protein sequence ID" value="TKV60865.1"/>
    <property type="molecule type" value="Genomic_DNA"/>
</dbReference>
<organism evidence="2 3">
    <name type="scientific">Nakamurella flava</name>
    <dbReference type="NCBI Taxonomy" id="2576308"/>
    <lineage>
        <taxon>Bacteria</taxon>
        <taxon>Bacillati</taxon>
        <taxon>Actinomycetota</taxon>
        <taxon>Actinomycetes</taxon>
        <taxon>Nakamurellales</taxon>
        <taxon>Nakamurellaceae</taxon>
        <taxon>Nakamurella</taxon>
    </lineage>
</organism>
<dbReference type="InterPro" id="IPR050458">
    <property type="entry name" value="LolB"/>
</dbReference>
<reference evidence="2 3" key="1">
    <citation type="submission" date="2019-05" db="EMBL/GenBank/DDBJ databases">
        <title>Nakamurella sp. N5BH11, whole genome shotgun sequence.</title>
        <authorList>
            <person name="Tuo L."/>
        </authorList>
    </citation>
    <scope>NUCLEOTIDE SEQUENCE [LARGE SCALE GENOMIC DNA]</scope>
    <source>
        <strain evidence="2 3">N5BH11</strain>
    </source>
</reference>
<dbReference type="Pfam" id="PF18934">
    <property type="entry name" value="DUF5682"/>
    <property type="match status" value="1"/>
</dbReference>
<dbReference type="PANTHER" id="PTHR30634">
    <property type="entry name" value="OUTER MEMBRANE LOLAB LIPOPROTEIN INSERTION APPARATUS"/>
    <property type="match status" value="1"/>
</dbReference>
<feature type="compositionally biased region" description="Acidic residues" evidence="1">
    <location>
        <begin position="139"/>
        <end position="154"/>
    </location>
</feature>
<sequence length="783" mass="83721">MARLLPGLPAGHRVSTTRVFGVRHHGPGSARAVRAALERYSPDRLLIEGPPEADALVGLVAEPELRPPVAVLAYRNDDPAAAAFWPFAVFSPEWQALHWAVERDVPVSFMDLPAALVLGRPKDDDPAEQAPTEPHTDTDTDTDTEAEAATDTDDAATRLRTDPIALLAGAAGHDDPERWWEDVVENRSPDDPLDSFDAVTEAMTAVRTAHPEHDERTLQREAQMRKQLRAAVKAGAERVAVVCGAWHAPALAGTLPGKPPTATADNAVLRQLTATTQAAKVTATWVPWTHSRLASSSGYGAGVDSPGWYGHLFTATDHPLEHWLSATARVLRDHDLPTSTANVIEAVRLARTLAAVRERPEPGLTEVLDATRAVLCDGSDLSLGFVVREAVVGEQLGSVPDAAPTVPLTADVRATARSLRIKFDPKPREVVLDLRTRNDRRRSQLWWRLRILRVDWARPEQVTGTGTFKEGWTVAWRPELEVRLVEASLWGTTVASAAGHRLVDGADSLAGCASAIADAITAELPDVLGDLTGRLDRFAAASADITGLLQALPALVRAQRYGSVRGVDTGALADVAQAVLTRLCAGLPAAIGGLNDDAARDLRPHLEAAHEAVPLLPAGAARDGWYGALAEAADRRDLPALLGGRLVRLLMDADRMDRQAAADRLHAALSVGRDTTDKAWWVEGFTAGGALLLIHDRALLSVLDRWVAGLDADEFLLVAPLLRRGFGQFEPAERGNLLTAARALGGSDSARVADPGALAGVDLRVAAPVLATARLLLGEVRGR</sequence>
<evidence type="ECO:0000313" key="2">
    <source>
        <dbReference type="EMBL" id="TKV60865.1"/>
    </source>
</evidence>
<gene>
    <name evidence="2" type="ORF">FDO65_04160</name>
</gene>
<feature type="region of interest" description="Disordered" evidence="1">
    <location>
        <begin position="119"/>
        <end position="160"/>
    </location>
</feature>
<name>A0A4V6CTX5_9ACTN</name>
<evidence type="ECO:0000256" key="1">
    <source>
        <dbReference type="SAM" id="MobiDB-lite"/>
    </source>
</evidence>
<keyword evidence="3" id="KW-1185">Reference proteome</keyword>